<gene>
    <name evidence="2" type="ORF">EUTSA_v10022221mg</name>
</gene>
<dbReference type="InterPro" id="IPR035892">
    <property type="entry name" value="C2_domain_sf"/>
</dbReference>
<dbReference type="PANTHER" id="PTHR32246">
    <property type="entry name" value="INGRESSION PROTEIN FIC1"/>
    <property type="match status" value="1"/>
</dbReference>
<evidence type="ECO:0000259" key="1">
    <source>
        <dbReference type="Pfam" id="PF00168"/>
    </source>
</evidence>
<dbReference type="KEGG" id="eus:EUTSA_v10022221mg"/>
<dbReference type="AlphaFoldDB" id="V4M3S8"/>
<accession>V4M3S8</accession>
<dbReference type="Proteomes" id="UP000030689">
    <property type="component" value="Unassembled WGS sequence"/>
</dbReference>
<keyword evidence="3" id="KW-1185">Reference proteome</keyword>
<dbReference type="PANTHER" id="PTHR32246:SF168">
    <property type="entry name" value="PROTEIN SRC2 HOMOLOG"/>
    <property type="match status" value="1"/>
</dbReference>
<dbReference type="Pfam" id="PF00168">
    <property type="entry name" value="C2"/>
    <property type="match status" value="1"/>
</dbReference>
<dbReference type="SUPFAM" id="SSF49562">
    <property type="entry name" value="C2 domain (Calcium/lipid-binding domain, CaLB)"/>
    <property type="match status" value="1"/>
</dbReference>
<dbReference type="EMBL" id="KI517408">
    <property type="protein sequence ID" value="ESQ49527.1"/>
    <property type="molecule type" value="Genomic_DNA"/>
</dbReference>
<organism evidence="2 3">
    <name type="scientific">Eutrema salsugineum</name>
    <name type="common">Saltwater cress</name>
    <name type="synonym">Sisymbrium salsugineum</name>
    <dbReference type="NCBI Taxonomy" id="72664"/>
    <lineage>
        <taxon>Eukaryota</taxon>
        <taxon>Viridiplantae</taxon>
        <taxon>Streptophyta</taxon>
        <taxon>Embryophyta</taxon>
        <taxon>Tracheophyta</taxon>
        <taxon>Spermatophyta</taxon>
        <taxon>Magnoliopsida</taxon>
        <taxon>eudicotyledons</taxon>
        <taxon>Gunneridae</taxon>
        <taxon>Pentapetalae</taxon>
        <taxon>rosids</taxon>
        <taxon>malvids</taxon>
        <taxon>Brassicales</taxon>
        <taxon>Brassicaceae</taxon>
        <taxon>Eutremeae</taxon>
        <taxon>Eutrema</taxon>
    </lineage>
</organism>
<reference evidence="2 3" key="1">
    <citation type="journal article" date="2013" name="Front. Plant Sci.">
        <title>The Reference Genome of the Halophytic Plant Eutrema salsugineum.</title>
        <authorList>
            <person name="Yang R."/>
            <person name="Jarvis D.E."/>
            <person name="Chen H."/>
            <person name="Beilstein M.A."/>
            <person name="Grimwood J."/>
            <person name="Jenkins J."/>
            <person name="Shu S."/>
            <person name="Prochnik S."/>
            <person name="Xin M."/>
            <person name="Ma C."/>
            <person name="Schmutz J."/>
            <person name="Wing R.A."/>
            <person name="Mitchell-Olds T."/>
            <person name="Schumaker K.S."/>
            <person name="Wang X."/>
        </authorList>
    </citation>
    <scope>NUCLEOTIDE SEQUENCE [LARGE SCALE GENOMIC DNA]</scope>
</reference>
<name>V4M3S8_EUTSA</name>
<dbReference type="Gramene" id="ESQ49527">
    <property type="protein sequence ID" value="ESQ49527"/>
    <property type="gene ID" value="EUTSA_v10022221mg"/>
</dbReference>
<sequence>MDYYQPVEINVLSAQDLDSVNLLFRPTVYVSVSVTCGSRDQQATPAAVCCKKLLRWNYRMRFYIEDDKVQRNESVFVFQIKCKRFLGSEQVVGKLFVPHFTLGVWGIIRHEPSAPFEDDIYI</sequence>
<feature type="domain" description="C2" evidence="1">
    <location>
        <begin position="7"/>
        <end position="98"/>
    </location>
</feature>
<proteinExistence type="predicted"/>
<dbReference type="OrthoDB" id="270970at2759"/>
<evidence type="ECO:0000313" key="2">
    <source>
        <dbReference type="EMBL" id="ESQ49527.1"/>
    </source>
</evidence>
<dbReference type="OMA" id="WGNIRHE"/>
<protein>
    <recommendedName>
        <fullName evidence="1">C2 domain-containing protein</fullName>
    </recommendedName>
</protein>
<dbReference type="Gene3D" id="2.60.40.150">
    <property type="entry name" value="C2 domain"/>
    <property type="match status" value="1"/>
</dbReference>
<evidence type="ECO:0000313" key="3">
    <source>
        <dbReference type="Proteomes" id="UP000030689"/>
    </source>
</evidence>
<dbReference type="InterPro" id="IPR000008">
    <property type="entry name" value="C2_dom"/>
</dbReference>